<feature type="region of interest" description="Disordered" evidence="1">
    <location>
        <begin position="176"/>
        <end position="585"/>
    </location>
</feature>
<comment type="caution">
    <text evidence="2">The sequence shown here is derived from an EMBL/GenBank/DDBJ whole genome shotgun (WGS) entry which is preliminary data.</text>
</comment>
<feature type="compositionally biased region" description="Basic and acidic residues" evidence="1">
    <location>
        <begin position="270"/>
        <end position="280"/>
    </location>
</feature>
<feature type="compositionally biased region" description="Low complexity" evidence="1">
    <location>
        <begin position="483"/>
        <end position="500"/>
    </location>
</feature>
<evidence type="ECO:0000313" key="3">
    <source>
        <dbReference type="Proteomes" id="UP001549047"/>
    </source>
</evidence>
<feature type="compositionally biased region" description="Basic and acidic residues" evidence="1">
    <location>
        <begin position="185"/>
        <end position="197"/>
    </location>
</feature>
<dbReference type="RefSeq" id="WP_354556992.1">
    <property type="nucleotide sequence ID" value="NZ_JBEPMB010000004.1"/>
</dbReference>
<feature type="compositionally biased region" description="Basic and acidic residues" evidence="1">
    <location>
        <begin position="331"/>
        <end position="399"/>
    </location>
</feature>
<sequence>MVKLPKKMVIIASGVVVLTGASGATAFFIGKDRILGPSAKELGGVECTDVIRVADMRKDRAPWLRKFVRVPPGTDGITRVKTALRVAKKVQETLPADLIEIAVLDQSGPDKRAEMRGRAIGAEVILVRDAAKVPGITEPYTIQYYQGAASGTGMFYGEEATMTSAEAEELLEKMKDLNDCAPPPGKEEAGDKKGEKKKEKKPKPEKKDKKKEGEGHEAGAKEGEAGKKEEAKKEEPKKEEKPEVVFPNDVFGKMQKAAFQKAEAAAAAEEEAKKHEEVKEPGMFGKMLGMVGLGSKEEAPGEHGATQEGGDHSAPADESSGEHTAPAEAGGDERAPEAVKPSAGHEAKGEPNGETKPTTKHEAKPEAKSESGKPEKVKSEGAKKEKPAEEAAAAPEEKSGGFMSKMLGMVGLGGDKPKDTIEHSGGPSIVSGKKVIKEEPAHGAPSKPEAQGENNAPAHGAAPAPGEHSTEPAKSSAGEDHAAPAGHGAAADHPPANAEGPASAGGEDKAKAESGDHASQAAPGADANVDAAAGHDKPPAQETSSQDAPKLDAMKTKDHVPVSAEGEHAAEEPKPYDHAPAAHGG</sequence>
<protein>
    <submittedName>
        <fullName evidence="2">Uncharacterized protein</fullName>
    </submittedName>
</protein>
<accession>A0ABV2J159</accession>
<keyword evidence="3" id="KW-1185">Reference proteome</keyword>
<feature type="compositionally biased region" description="Basic and acidic residues" evidence="1">
    <location>
        <begin position="506"/>
        <end position="516"/>
    </location>
</feature>
<reference evidence="2 3" key="1">
    <citation type="submission" date="2024-06" db="EMBL/GenBank/DDBJ databases">
        <title>Genomic Encyclopedia of Type Strains, Phase IV (KMG-IV): sequencing the most valuable type-strain genomes for metagenomic binning, comparative biology and taxonomic classification.</title>
        <authorList>
            <person name="Goeker M."/>
        </authorList>
    </citation>
    <scope>NUCLEOTIDE SEQUENCE [LARGE SCALE GENOMIC DNA]</scope>
    <source>
        <strain evidence="2 3">DSM 29780</strain>
    </source>
</reference>
<feature type="compositionally biased region" description="Low complexity" evidence="1">
    <location>
        <begin position="256"/>
        <end position="267"/>
    </location>
</feature>
<dbReference type="EMBL" id="JBEPMB010000004">
    <property type="protein sequence ID" value="MET3614488.1"/>
    <property type="molecule type" value="Genomic_DNA"/>
</dbReference>
<dbReference type="Proteomes" id="UP001549047">
    <property type="component" value="Unassembled WGS sequence"/>
</dbReference>
<feature type="compositionally biased region" description="Basic and acidic residues" evidence="1">
    <location>
        <begin position="205"/>
        <end position="243"/>
    </location>
</feature>
<gene>
    <name evidence="2" type="ORF">ABID16_002825</name>
</gene>
<feature type="compositionally biased region" description="Basic and acidic residues" evidence="1">
    <location>
        <begin position="549"/>
        <end position="577"/>
    </location>
</feature>
<evidence type="ECO:0000256" key="1">
    <source>
        <dbReference type="SAM" id="MobiDB-lite"/>
    </source>
</evidence>
<evidence type="ECO:0000313" key="2">
    <source>
        <dbReference type="EMBL" id="MET3614488.1"/>
    </source>
</evidence>
<proteinExistence type="predicted"/>
<organism evidence="2 3">
    <name type="scientific">Rhizobium aquaticum</name>
    <dbReference type="NCBI Taxonomy" id="1549636"/>
    <lineage>
        <taxon>Bacteria</taxon>
        <taxon>Pseudomonadati</taxon>
        <taxon>Pseudomonadota</taxon>
        <taxon>Alphaproteobacteria</taxon>
        <taxon>Hyphomicrobiales</taxon>
        <taxon>Rhizobiaceae</taxon>
        <taxon>Rhizobium/Agrobacterium group</taxon>
        <taxon>Rhizobium</taxon>
    </lineage>
</organism>
<name>A0ABV2J159_9HYPH</name>
<feature type="compositionally biased region" description="Low complexity" evidence="1">
    <location>
        <begin position="521"/>
        <end position="532"/>
    </location>
</feature>
<feature type="compositionally biased region" description="Low complexity" evidence="1">
    <location>
        <begin position="452"/>
        <end position="467"/>
    </location>
</feature>